<evidence type="ECO:0000256" key="1">
    <source>
        <dbReference type="SAM" id="Phobius"/>
    </source>
</evidence>
<accession>A0A852X878</accession>
<name>A0A852X878_9MICO</name>
<dbReference type="Proteomes" id="UP000549066">
    <property type="component" value="Unassembled WGS sequence"/>
</dbReference>
<reference evidence="2 3" key="1">
    <citation type="submission" date="2020-07" db="EMBL/GenBank/DDBJ databases">
        <title>Sequencing the genomes of 1000 actinobacteria strains.</title>
        <authorList>
            <person name="Klenk H.-P."/>
        </authorList>
    </citation>
    <scope>NUCLEOTIDE SEQUENCE [LARGE SCALE GENOMIC DNA]</scope>
    <source>
        <strain evidence="2 3">DSM 8598</strain>
    </source>
</reference>
<evidence type="ECO:0000313" key="3">
    <source>
        <dbReference type="Proteomes" id="UP000549066"/>
    </source>
</evidence>
<evidence type="ECO:0000313" key="2">
    <source>
        <dbReference type="EMBL" id="NYG22115.1"/>
    </source>
</evidence>
<keyword evidence="1" id="KW-1133">Transmembrane helix</keyword>
<feature type="transmembrane region" description="Helical" evidence="1">
    <location>
        <begin position="24"/>
        <end position="57"/>
    </location>
</feature>
<keyword evidence="1" id="KW-0472">Membrane</keyword>
<dbReference type="EMBL" id="JACCFI010000001">
    <property type="protein sequence ID" value="NYG22115.1"/>
    <property type="molecule type" value="Genomic_DNA"/>
</dbReference>
<dbReference type="AlphaFoldDB" id="A0A852X878"/>
<proteinExistence type="predicted"/>
<sequence>MDGLQQLGIDGVEMPEEPVSKNVLIGVGGVLLVIAALIPITAAVITVVFVVTTYVTWFFESGMIGFLGGD</sequence>
<keyword evidence="1" id="KW-0812">Transmembrane</keyword>
<comment type="caution">
    <text evidence="2">The sequence shown here is derived from an EMBL/GenBank/DDBJ whole genome shotgun (WGS) entry which is preliminary data.</text>
</comment>
<dbReference type="RefSeq" id="WP_179551967.1">
    <property type="nucleotide sequence ID" value="NZ_JACCFI010000001.1"/>
</dbReference>
<organism evidence="2 3">
    <name type="scientific">Agromyces hippuratus</name>
    <dbReference type="NCBI Taxonomy" id="286438"/>
    <lineage>
        <taxon>Bacteria</taxon>
        <taxon>Bacillati</taxon>
        <taxon>Actinomycetota</taxon>
        <taxon>Actinomycetes</taxon>
        <taxon>Micrococcales</taxon>
        <taxon>Microbacteriaceae</taxon>
        <taxon>Agromyces</taxon>
    </lineage>
</organism>
<keyword evidence="3" id="KW-1185">Reference proteome</keyword>
<protein>
    <submittedName>
        <fullName evidence="2">Putative membrane protein</fullName>
    </submittedName>
</protein>
<gene>
    <name evidence="2" type="ORF">BJY17_002862</name>
</gene>